<dbReference type="InterPro" id="IPR051986">
    <property type="entry name" value="Innate_Immune_Apopt_Reg"/>
</dbReference>
<organism evidence="1 2">
    <name type="scientific">Neovison vison</name>
    <name type="common">American mink</name>
    <name type="synonym">Mustela vison</name>
    <dbReference type="NCBI Taxonomy" id="452646"/>
    <lineage>
        <taxon>Eukaryota</taxon>
        <taxon>Metazoa</taxon>
        <taxon>Chordata</taxon>
        <taxon>Craniata</taxon>
        <taxon>Vertebrata</taxon>
        <taxon>Euteleostomi</taxon>
        <taxon>Mammalia</taxon>
        <taxon>Eutheria</taxon>
        <taxon>Laurasiatheria</taxon>
        <taxon>Carnivora</taxon>
        <taxon>Caniformia</taxon>
        <taxon>Musteloidea</taxon>
        <taxon>Mustelidae</taxon>
        <taxon>Mustelinae</taxon>
        <taxon>Neogale</taxon>
    </lineage>
</organism>
<keyword evidence="2" id="KW-1185">Reference proteome</keyword>
<evidence type="ECO:0000313" key="2">
    <source>
        <dbReference type="Proteomes" id="UP000694425"/>
    </source>
</evidence>
<dbReference type="PANTHER" id="PTHR16295">
    <property type="entry name" value="TRAF-TYPE ZINC FINGER PROTEIN-RELATED"/>
    <property type="match status" value="1"/>
</dbReference>
<reference evidence="1" key="1">
    <citation type="submission" date="2025-08" db="UniProtKB">
        <authorList>
            <consortium name="Ensembl"/>
        </authorList>
    </citation>
    <scope>IDENTIFICATION</scope>
</reference>
<dbReference type="GO" id="GO:0005739">
    <property type="term" value="C:mitochondrion"/>
    <property type="evidence" value="ECO:0007669"/>
    <property type="project" value="TreeGrafter"/>
</dbReference>
<name>A0A8C7BGV7_NEOVI</name>
<proteinExistence type="predicted"/>
<reference evidence="1" key="2">
    <citation type="submission" date="2025-09" db="UniProtKB">
        <authorList>
            <consortium name="Ensembl"/>
        </authorList>
    </citation>
    <scope>IDENTIFICATION</scope>
</reference>
<dbReference type="Proteomes" id="UP000694425">
    <property type="component" value="Unplaced"/>
</dbReference>
<accession>A0A8C7BGV7</accession>
<dbReference type="Ensembl" id="ENSNVIT00000027673.1">
    <property type="protein sequence ID" value="ENSNVIP00000023845.1"/>
    <property type="gene ID" value="ENSNVIG00000018499.1"/>
</dbReference>
<dbReference type="GO" id="GO:0045824">
    <property type="term" value="P:negative regulation of innate immune response"/>
    <property type="evidence" value="ECO:0007669"/>
    <property type="project" value="TreeGrafter"/>
</dbReference>
<dbReference type="AlphaFoldDB" id="A0A8C7BGV7"/>
<sequence>LEHNWQVCRDELCLFNFIILETHCQRNIGMCPICKEPFPKSDMESHMATEPLQFLCLYYLLMEKVGGSLLPPELCWVLPGSGLRPKLQGLF</sequence>
<evidence type="ECO:0000313" key="1">
    <source>
        <dbReference type="Ensembl" id="ENSNVIP00000023845.1"/>
    </source>
</evidence>
<protein>
    <submittedName>
        <fullName evidence="1">Uncharacterized protein</fullName>
    </submittedName>
</protein>
<dbReference type="PANTHER" id="PTHR16295:SF19">
    <property type="entry name" value="TRAF-TYPE ZINC FINGER DOMAIN-CONTAINING PROTEIN 1"/>
    <property type="match status" value="1"/>
</dbReference>